<evidence type="ECO:0000256" key="5">
    <source>
        <dbReference type="SAM" id="MobiDB-lite"/>
    </source>
</evidence>
<evidence type="ECO:0000313" key="9">
    <source>
        <dbReference type="Proteomes" id="UP000191004"/>
    </source>
</evidence>
<accession>A0A1T3CY17</accession>
<feature type="transmembrane region" description="Helical" evidence="6">
    <location>
        <begin position="338"/>
        <end position="358"/>
    </location>
</feature>
<protein>
    <submittedName>
        <fullName evidence="8">MFS multidrug transporter</fullName>
    </submittedName>
</protein>
<feature type="transmembrane region" description="Helical" evidence="6">
    <location>
        <begin position="293"/>
        <end position="318"/>
    </location>
</feature>
<evidence type="ECO:0000256" key="4">
    <source>
        <dbReference type="ARBA" id="ARBA00023136"/>
    </source>
</evidence>
<dbReference type="EMBL" id="LVVK01000003">
    <property type="protein sequence ID" value="OPB46009.1"/>
    <property type="molecule type" value="Genomic_DNA"/>
</dbReference>
<dbReference type="PANTHER" id="PTHR23502:SF33">
    <property type="entry name" value="MAJOR FACILITATOR SUPERFAMILY (MFS) PROFILE DOMAIN-CONTAINING PROTEIN-RELATED"/>
    <property type="match status" value="1"/>
</dbReference>
<dbReference type="GO" id="GO:0140115">
    <property type="term" value="P:export across plasma membrane"/>
    <property type="evidence" value="ECO:0007669"/>
    <property type="project" value="UniProtKB-ARBA"/>
</dbReference>
<evidence type="ECO:0000256" key="3">
    <source>
        <dbReference type="ARBA" id="ARBA00022989"/>
    </source>
</evidence>
<dbReference type="InterPro" id="IPR036259">
    <property type="entry name" value="MFS_trans_sf"/>
</dbReference>
<feature type="domain" description="Major facilitator superfamily (MFS) profile" evidence="7">
    <location>
        <begin position="66"/>
        <end position="498"/>
    </location>
</feature>
<dbReference type="InterPro" id="IPR011701">
    <property type="entry name" value="MFS"/>
</dbReference>
<keyword evidence="3 6" id="KW-1133">Transmembrane helix</keyword>
<proteinExistence type="predicted"/>
<feature type="region of interest" description="Disordered" evidence="5">
    <location>
        <begin position="1"/>
        <end position="32"/>
    </location>
</feature>
<dbReference type="AlphaFoldDB" id="A0A1T3CY17"/>
<dbReference type="PROSITE" id="PS00216">
    <property type="entry name" value="SUGAR_TRANSPORT_1"/>
    <property type="match status" value="1"/>
</dbReference>
<comment type="subcellular location">
    <subcellularLocation>
        <location evidence="1">Membrane</location>
        <topology evidence="1">Multi-pass membrane protein</topology>
    </subcellularLocation>
</comment>
<dbReference type="InterPro" id="IPR020846">
    <property type="entry name" value="MFS_dom"/>
</dbReference>
<feature type="transmembrane region" description="Helical" evidence="6">
    <location>
        <begin position="64"/>
        <end position="89"/>
    </location>
</feature>
<feature type="transmembrane region" description="Helical" evidence="6">
    <location>
        <begin position="191"/>
        <end position="215"/>
    </location>
</feature>
<sequence length="510" mass="56427">MSVKESEQAEQSDRSDQSEQKDTEKQQETKREIYPVTDLEKGIIAWEHEEDPLNPRNYPPLRKWFLLSLVSGITLISPLASSIFAPAVANAAEEFNETSTTVRSLGVTAYLFGYGFGPLFLSPLSEIYGRRIILSIATSFFVLFQIGCALAPNFDSIIVFRLLTGIGGSACLTIGGGVVSDLFEPEQRGVAMAIFSAGPLFGPVLGPICGGFIAQGAGWRWVFWVLVIVGGTFTLFVMIFNRETNPVIIIQRKTNRLRKELNRPELRSYYDDSSNQKSKTAHFIHRITTPFQLLFRSPIVAVVAIYIAVIYGCLYLLFTTVTEVFQNVYHWSEQISGLSYIGLGMGFVAGQVAFGLLSDRVLIKLKARNNGVFEPEMRLPLTIPFSFFVPISFFWYGWSVKAQTHWIVPIIGLFPFAFGMIGIFGTLQTYVIDCFPRYAASGIAAITVTRSFAGALLPLAGPPMYKALGYGWGNSLLGFVTLGLISMPIMFNRVGASLRKSSSFQENAAK</sequence>
<dbReference type="PANTHER" id="PTHR23502">
    <property type="entry name" value="MAJOR FACILITATOR SUPERFAMILY"/>
    <property type="match status" value="1"/>
</dbReference>
<keyword evidence="4 6" id="KW-0472">Membrane</keyword>
<evidence type="ECO:0000256" key="2">
    <source>
        <dbReference type="ARBA" id="ARBA00022692"/>
    </source>
</evidence>
<comment type="caution">
    <text evidence="8">The sequence shown here is derived from an EMBL/GenBank/DDBJ whole genome shotgun (WGS) entry which is preliminary data.</text>
</comment>
<evidence type="ECO:0000313" key="8">
    <source>
        <dbReference type="EMBL" id="OPB46009.1"/>
    </source>
</evidence>
<name>A0A1T3CY17_9HYPO</name>
<dbReference type="GO" id="GO:0016020">
    <property type="term" value="C:membrane"/>
    <property type="evidence" value="ECO:0007669"/>
    <property type="project" value="UniProtKB-SubCell"/>
</dbReference>
<evidence type="ECO:0000256" key="1">
    <source>
        <dbReference type="ARBA" id="ARBA00004141"/>
    </source>
</evidence>
<reference evidence="8 9" key="1">
    <citation type="submission" date="2016-04" db="EMBL/GenBank/DDBJ databases">
        <title>Multiple horizontal gene transfer events from other fungi enriched the ability of the initially mycotrophic fungus Trichoderma (Ascomycota) to feed on dead plant biomass.</title>
        <authorList>
            <person name="Atanasova L."/>
            <person name="Chenthamara K."/>
            <person name="Zhang J."/>
            <person name="Grujic M."/>
            <person name="Henrissat B."/>
            <person name="Kuo A."/>
            <person name="Aertz A."/>
            <person name="Salamov A."/>
            <person name="Lipzen A."/>
            <person name="Labutti K."/>
            <person name="Barry K."/>
            <person name="Miao Y."/>
            <person name="Rahimi M.J."/>
            <person name="Shen Q."/>
            <person name="Grigoriev I.V."/>
            <person name="Kubicek C.P."/>
            <person name="Druzhinina I.S."/>
        </authorList>
    </citation>
    <scope>NUCLEOTIDE SEQUENCE [LARGE SCALE GENOMIC DNA]</scope>
    <source>
        <strain evidence="8 9">NJAU 4742</strain>
    </source>
</reference>
<dbReference type="GO" id="GO:0042908">
    <property type="term" value="P:xenobiotic transport"/>
    <property type="evidence" value="ECO:0007669"/>
    <property type="project" value="UniProtKB-ARBA"/>
</dbReference>
<organism evidence="8 9">
    <name type="scientific">Trichoderma guizhouense</name>
    <dbReference type="NCBI Taxonomy" id="1491466"/>
    <lineage>
        <taxon>Eukaryota</taxon>
        <taxon>Fungi</taxon>
        <taxon>Dikarya</taxon>
        <taxon>Ascomycota</taxon>
        <taxon>Pezizomycotina</taxon>
        <taxon>Sordariomycetes</taxon>
        <taxon>Hypocreomycetidae</taxon>
        <taxon>Hypocreales</taxon>
        <taxon>Hypocreaceae</taxon>
        <taxon>Trichoderma</taxon>
    </lineage>
</organism>
<feature type="transmembrane region" description="Helical" evidence="6">
    <location>
        <begin position="379"/>
        <end position="398"/>
    </location>
</feature>
<feature type="transmembrane region" description="Helical" evidence="6">
    <location>
        <begin position="158"/>
        <end position="179"/>
    </location>
</feature>
<dbReference type="Pfam" id="PF07690">
    <property type="entry name" value="MFS_1"/>
    <property type="match status" value="1"/>
</dbReference>
<evidence type="ECO:0000256" key="6">
    <source>
        <dbReference type="SAM" id="Phobius"/>
    </source>
</evidence>
<dbReference type="CDD" id="cd17323">
    <property type="entry name" value="MFS_Tpo1_MDR_like"/>
    <property type="match status" value="1"/>
</dbReference>
<dbReference type="FunFam" id="1.20.1250.20:FF:000460">
    <property type="entry name" value="MFS multidrug transporter, putative"/>
    <property type="match status" value="1"/>
</dbReference>
<feature type="transmembrane region" description="Helical" evidence="6">
    <location>
        <begin position="472"/>
        <end position="491"/>
    </location>
</feature>
<feature type="transmembrane region" description="Helical" evidence="6">
    <location>
        <begin position="133"/>
        <end position="152"/>
    </location>
</feature>
<dbReference type="InterPro" id="IPR005829">
    <property type="entry name" value="Sugar_transporter_CS"/>
</dbReference>
<keyword evidence="9" id="KW-1185">Reference proteome</keyword>
<evidence type="ECO:0000259" key="7">
    <source>
        <dbReference type="PROSITE" id="PS50850"/>
    </source>
</evidence>
<dbReference type="Gene3D" id="1.20.1250.20">
    <property type="entry name" value="MFS general substrate transporter like domains"/>
    <property type="match status" value="1"/>
</dbReference>
<dbReference type="PROSITE" id="PS50850">
    <property type="entry name" value="MFS"/>
    <property type="match status" value="1"/>
</dbReference>
<dbReference type="Proteomes" id="UP000191004">
    <property type="component" value="Unassembled WGS sequence"/>
</dbReference>
<dbReference type="SUPFAM" id="SSF103473">
    <property type="entry name" value="MFS general substrate transporter"/>
    <property type="match status" value="1"/>
</dbReference>
<feature type="transmembrane region" description="Helical" evidence="6">
    <location>
        <begin position="101"/>
        <end position="121"/>
    </location>
</feature>
<dbReference type="GO" id="GO:0022857">
    <property type="term" value="F:transmembrane transporter activity"/>
    <property type="evidence" value="ECO:0007669"/>
    <property type="project" value="InterPro"/>
</dbReference>
<feature type="transmembrane region" description="Helical" evidence="6">
    <location>
        <begin position="221"/>
        <end position="240"/>
    </location>
</feature>
<keyword evidence="2 6" id="KW-0812">Transmembrane</keyword>
<feature type="transmembrane region" description="Helical" evidence="6">
    <location>
        <begin position="404"/>
        <end position="427"/>
    </location>
</feature>
<feature type="transmembrane region" description="Helical" evidence="6">
    <location>
        <begin position="439"/>
        <end position="460"/>
    </location>
</feature>
<dbReference type="OrthoDB" id="5296287at2759"/>
<gene>
    <name evidence="8" type="ORF">A0O28_0061290</name>
</gene>